<reference evidence="4 5" key="1">
    <citation type="submission" date="2018-06" db="EMBL/GenBank/DDBJ databases">
        <authorList>
            <consortium name="Pathogen Informatics"/>
            <person name="Doyle S."/>
        </authorList>
    </citation>
    <scope>NUCLEOTIDE SEQUENCE [LARGE SCALE GENOMIC DNA]</scope>
    <source>
        <strain evidence="4 5">NCTC11009</strain>
    </source>
</reference>
<evidence type="ECO:0000259" key="3">
    <source>
        <dbReference type="Pfam" id="PF01464"/>
    </source>
</evidence>
<evidence type="ECO:0000256" key="2">
    <source>
        <dbReference type="SAM" id="SignalP"/>
    </source>
</evidence>
<feature type="chain" id="PRO_5016104165" evidence="2">
    <location>
        <begin position="28"/>
        <end position="291"/>
    </location>
</feature>
<feature type="domain" description="Transglycosylase SLT" evidence="3">
    <location>
        <begin position="51"/>
        <end position="172"/>
    </location>
</feature>
<keyword evidence="2" id="KW-0732">Signal</keyword>
<evidence type="ECO:0000256" key="1">
    <source>
        <dbReference type="SAM" id="MobiDB-lite"/>
    </source>
</evidence>
<dbReference type="EMBL" id="UATH01000001">
    <property type="protein sequence ID" value="SPY08452.1"/>
    <property type="molecule type" value="Genomic_DNA"/>
</dbReference>
<feature type="region of interest" description="Disordered" evidence="1">
    <location>
        <begin position="249"/>
        <end position="291"/>
    </location>
</feature>
<dbReference type="InterPro" id="IPR023346">
    <property type="entry name" value="Lysozyme-like_dom_sf"/>
</dbReference>
<feature type="compositionally biased region" description="Polar residues" evidence="1">
    <location>
        <begin position="249"/>
        <end position="274"/>
    </location>
</feature>
<sequence>MKSKNHTPTANLLVGGFLLSFSIAVNATNNPTSMNASLTTPLVFNEMASDCAANVDVSTLQAIVRTESSFNPYAIGVVRGAVKQPSTFEEAVATAKALHAAGKNFSMGLAQINRYNLDKYGLDYESVFDVCKNLKVGADILAECYGRAPGKKGQEALQEALSCYYSGNFRTGFTTDLKGLPSYVERILTSAKHYNPNETIKLATVTETPGVSTIVPAIDASAKPVKVVKPKAPTNKASQGAAAVKVSVRSRTQSNQQSTINPYQERSNTTLLTQERNERNTPAAWDAFSDW</sequence>
<dbReference type="RefSeq" id="WP_258404682.1">
    <property type="nucleotide sequence ID" value="NZ_UATH01000001.1"/>
</dbReference>
<organism evidence="4 5">
    <name type="scientific">Oligella urethralis</name>
    <dbReference type="NCBI Taxonomy" id="90245"/>
    <lineage>
        <taxon>Bacteria</taxon>
        <taxon>Pseudomonadati</taxon>
        <taxon>Pseudomonadota</taxon>
        <taxon>Betaproteobacteria</taxon>
        <taxon>Burkholderiales</taxon>
        <taxon>Alcaligenaceae</taxon>
        <taxon>Oligella</taxon>
    </lineage>
</organism>
<dbReference type="SUPFAM" id="SSF53955">
    <property type="entry name" value="Lysozyme-like"/>
    <property type="match status" value="1"/>
</dbReference>
<protein>
    <submittedName>
        <fullName evidence="4">Type IV secretion system lytic transglycosylase VirB1</fullName>
    </submittedName>
</protein>
<proteinExistence type="predicted"/>
<gene>
    <name evidence="4" type="ORF">NCTC11009_01678</name>
</gene>
<dbReference type="InterPro" id="IPR008258">
    <property type="entry name" value="Transglycosylase_SLT_dom_1"/>
</dbReference>
<dbReference type="Pfam" id="PF01464">
    <property type="entry name" value="SLT"/>
    <property type="match status" value="1"/>
</dbReference>
<dbReference type="Proteomes" id="UP000250242">
    <property type="component" value="Unassembled WGS sequence"/>
</dbReference>
<evidence type="ECO:0000313" key="5">
    <source>
        <dbReference type="Proteomes" id="UP000250242"/>
    </source>
</evidence>
<name>A0A2X1UMP9_9BURK</name>
<feature type="signal peptide" evidence="2">
    <location>
        <begin position="1"/>
        <end position="27"/>
    </location>
</feature>
<accession>A0A2X1UMP9</accession>
<dbReference type="Gene3D" id="1.10.530.10">
    <property type="match status" value="1"/>
</dbReference>
<dbReference type="AlphaFoldDB" id="A0A2X1UMP9"/>
<dbReference type="CDD" id="cd16892">
    <property type="entry name" value="LT_VirB1-like"/>
    <property type="match status" value="1"/>
</dbReference>
<evidence type="ECO:0000313" key="4">
    <source>
        <dbReference type="EMBL" id="SPY08452.1"/>
    </source>
</evidence>